<dbReference type="PANTHER" id="PTHR35174:SF3">
    <property type="entry name" value="BLL7171 PROTEIN"/>
    <property type="match status" value="1"/>
</dbReference>
<dbReference type="EMBL" id="SPVF01000192">
    <property type="protein sequence ID" value="TFW17092.1"/>
    <property type="molecule type" value="Genomic_DNA"/>
</dbReference>
<evidence type="ECO:0000313" key="4">
    <source>
        <dbReference type="Proteomes" id="UP000298438"/>
    </source>
</evidence>
<dbReference type="InterPro" id="IPR005545">
    <property type="entry name" value="YCII"/>
</dbReference>
<reference evidence="3 4" key="1">
    <citation type="submission" date="2019-03" db="EMBL/GenBank/DDBJ databases">
        <title>Draft Genome Sequence of Massilia arenosa sp. nov., a Novel Massilia Species Isolated from a Sandy-loam Maize Soil.</title>
        <authorList>
            <person name="Raths R."/>
            <person name="Peta V."/>
            <person name="Bucking H."/>
        </authorList>
    </citation>
    <scope>NUCLEOTIDE SEQUENCE [LARGE SCALE GENOMIC DNA]</scope>
    <source>
        <strain evidence="3 4">MC02</strain>
    </source>
</reference>
<dbReference type="RefSeq" id="WP_135208049.1">
    <property type="nucleotide sequence ID" value="NZ_SPVF01000192.1"/>
</dbReference>
<accession>A0A4Y9S6Q0</accession>
<dbReference type="Pfam" id="PF03795">
    <property type="entry name" value="YCII"/>
    <property type="match status" value="1"/>
</dbReference>
<proteinExistence type="inferred from homology"/>
<keyword evidence="4" id="KW-1185">Reference proteome</keyword>
<dbReference type="OrthoDB" id="9807535at2"/>
<comment type="caution">
    <text evidence="3">The sequence shown here is derived from an EMBL/GenBank/DDBJ whole genome shotgun (WGS) entry which is preliminary data.</text>
</comment>
<evidence type="ECO:0000256" key="1">
    <source>
        <dbReference type="ARBA" id="ARBA00007689"/>
    </source>
</evidence>
<sequence>MKFLCLGYFDNAKMDALPQAEINALMARCGAVVEELYAGERVLMDAGIATDMVSVRRTRGRIQTTDGPFTEAKELVGGVFLIEAQDMAEATRIASMHPAVAMPEAENLGWRLEIRPVHSFYVPE</sequence>
<organism evidence="3 4">
    <name type="scientific">Zemynaea arenosa</name>
    <dbReference type="NCBI Taxonomy" id="2561931"/>
    <lineage>
        <taxon>Bacteria</taxon>
        <taxon>Pseudomonadati</taxon>
        <taxon>Pseudomonadota</taxon>
        <taxon>Betaproteobacteria</taxon>
        <taxon>Burkholderiales</taxon>
        <taxon>Oxalobacteraceae</taxon>
        <taxon>Telluria group</taxon>
        <taxon>Zemynaea</taxon>
    </lineage>
</organism>
<evidence type="ECO:0000259" key="2">
    <source>
        <dbReference type="Pfam" id="PF03795"/>
    </source>
</evidence>
<name>A0A4Y9S6Q0_9BURK</name>
<protein>
    <recommendedName>
        <fullName evidence="2">YCII-related domain-containing protein</fullName>
    </recommendedName>
</protein>
<feature type="domain" description="YCII-related" evidence="2">
    <location>
        <begin position="1"/>
        <end position="101"/>
    </location>
</feature>
<gene>
    <name evidence="3" type="ORF">E4L96_15090</name>
</gene>
<dbReference type="PANTHER" id="PTHR35174">
    <property type="entry name" value="BLL7171 PROTEIN-RELATED"/>
    <property type="match status" value="1"/>
</dbReference>
<dbReference type="Proteomes" id="UP000298438">
    <property type="component" value="Unassembled WGS sequence"/>
</dbReference>
<dbReference type="SUPFAM" id="SSF54909">
    <property type="entry name" value="Dimeric alpha+beta barrel"/>
    <property type="match status" value="1"/>
</dbReference>
<dbReference type="Gene3D" id="3.30.70.1060">
    <property type="entry name" value="Dimeric alpha+beta barrel"/>
    <property type="match status" value="1"/>
</dbReference>
<dbReference type="InterPro" id="IPR011008">
    <property type="entry name" value="Dimeric_a/b-barrel"/>
</dbReference>
<evidence type="ECO:0000313" key="3">
    <source>
        <dbReference type="EMBL" id="TFW17092.1"/>
    </source>
</evidence>
<dbReference type="AlphaFoldDB" id="A0A4Y9S6Q0"/>
<comment type="similarity">
    <text evidence="1">Belongs to the YciI family.</text>
</comment>